<evidence type="ECO:0000256" key="7">
    <source>
        <dbReference type="ARBA" id="ARBA00022679"/>
    </source>
</evidence>
<dbReference type="NCBIfam" id="TIGR00229">
    <property type="entry name" value="sensory_box"/>
    <property type="match status" value="1"/>
</dbReference>
<comment type="caution">
    <text evidence="19">The sequence shown here is derived from an EMBL/GenBank/DDBJ whole genome shotgun (WGS) entry which is preliminary data.</text>
</comment>
<evidence type="ECO:0000313" key="20">
    <source>
        <dbReference type="Proteomes" id="UP000250918"/>
    </source>
</evidence>
<keyword evidence="8 15" id="KW-0812">Transmembrane</keyword>
<dbReference type="Gene3D" id="1.10.287.130">
    <property type="match status" value="1"/>
</dbReference>
<keyword evidence="11" id="KW-0067">ATP-binding</keyword>
<dbReference type="InterPro" id="IPR000014">
    <property type="entry name" value="PAS"/>
</dbReference>
<dbReference type="GO" id="GO:0007234">
    <property type="term" value="P:osmosensory signaling via phosphorelay pathway"/>
    <property type="evidence" value="ECO:0007669"/>
    <property type="project" value="TreeGrafter"/>
</dbReference>
<evidence type="ECO:0000256" key="4">
    <source>
        <dbReference type="ARBA" id="ARBA00012438"/>
    </source>
</evidence>
<dbReference type="PROSITE" id="PS50112">
    <property type="entry name" value="PAS"/>
    <property type="match status" value="1"/>
</dbReference>
<dbReference type="CDD" id="cd00075">
    <property type="entry name" value="HATPase"/>
    <property type="match status" value="1"/>
</dbReference>
<dbReference type="EC" id="2.7.13.3" evidence="4"/>
<dbReference type="Pfam" id="PF00512">
    <property type="entry name" value="HisKA"/>
    <property type="match status" value="1"/>
</dbReference>
<dbReference type="Pfam" id="PF00672">
    <property type="entry name" value="HAMP"/>
    <property type="match status" value="1"/>
</dbReference>
<protein>
    <recommendedName>
        <fullName evidence="4">histidine kinase</fullName>
        <ecNumber evidence="4">2.7.13.3</ecNumber>
    </recommendedName>
</protein>
<dbReference type="Proteomes" id="UP000250918">
    <property type="component" value="Unassembled WGS sequence"/>
</dbReference>
<dbReference type="InterPro" id="IPR036097">
    <property type="entry name" value="HisK_dim/P_sf"/>
</dbReference>
<dbReference type="SUPFAM" id="SSF55785">
    <property type="entry name" value="PYP-like sensor domain (PAS domain)"/>
    <property type="match status" value="1"/>
</dbReference>
<dbReference type="InterPro" id="IPR003594">
    <property type="entry name" value="HATPase_dom"/>
</dbReference>
<dbReference type="PANTHER" id="PTHR42878:SF7">
    <property type="entry name" value="SENSOR HISTIDINE KINASE GLRK"/>
    <property type="match status" value="1"/>
</dbReference>
<dbReference type="Pfam" id="PF02518">
    <property type="entry name" value="HATPase_c"/>
    <property type="match status" value="1"/>
</dbReference>
<evidence type="ECO:0000256" key="14">
    <source>
        <dbReference type="ARBA" id="ARBA00023136"/>
    </source>
</evidence>
<comment type="catalytic activity">
    <reaction evidence="1">
        <text>ATP + protein L-histidine = ADP + protein N-phospho-L-histidine.</text>
        <dbReference type="EC" id="2.7.13.3"/>
    </reaction>
</comment>
<dbReference type="EMBL" id="PQAP01000156">
    <property type="protein sequence ID" value="PWB70036.1"/>
    <property type="molecule type" value="Genomic_DNA"/>
</dbReference>
<dbReference type="InterPro" id="IPR036890">
    <property type="entry name" value="HATPase_C_sf"/>
</dbReference>
<dbReference type="Gene3D" id="3.30.565.10">
    <property type="entry name" value="Histidine kinase-like ATPase, C-terminal domain"/>
    <property type="match status" value="1"/>
</dbReference>
<evidence type="ECO:0000256" key="6">
    <source>
        <dbReference type="ARBA" id="ARBA00022553"/>
    </source>
</evidence>
<evidence type="ECO:0000256" key="15">
    <source>
        <dbReference type="SAM" id="Phobius"/>
    </source>
</evidence>
<proteinExistence type="predicted"/>
<feature type="domain" description="HAMP" evidence="18">
    <location>
        <begin position="191"/>
        <end position="243"/>
    </location>
</feature>
<dbReference type="InterPro" id="IPR013656">
    <property type="entry name" value="PAS_4"/>
</dbReference>
<dbReference type="FunFam" id="3.30.565.10:FF:000006">
    <property type="entry name" value="Sensor histidine kinase WalK"/>
    <property type="match status" value="1"/>
</dbReference>
<sequence length="595" mass="64929">MTKRSLFWHLFPTYLIVLLVALAISDWFTLHAIKDFYLVNTARELEARAVLLRAQIALPDPGSAPVLIDSLCKRLGRESGTRLTVVLRSGQVIGDTDHDPATMENHAYRPEIQQALAGHTGTATRYSYTLHKTMMYTAVPLKSGNEVVGVVRTSMAIAEINEAFGSIHVKVIGGLILIALLAIGVSAFIARRLARPIVRMKLAAERFTRGEFEHPLPEATSEEINDLARTMNEMASQLDQKIRTITDQRNERDAILSSMVEGVIAVDTDERILSVNRAASQMLGLDPKSTIGHYLQEVVRVAELHRFVAKLVSGGASQEGQFELQGGQMRIVQAIGAPLVGERGEKMGAVMVLHDITRLHRLEVVRRDFVANVSHELRTPITSIKGFVETLRDGGAEDAVQTARFLDIILRQTDRLNSIINDLLTLSELEQSSRGEIGVQRINLQLLLRSAIDLVQRKADTASIAITVRCDSEVAVDVNPSLMEQALVNLLDNAIKFSDAGGTVEIAAEVSDGHVIISVTDHGCGIETIHLPRLFERFYRVDRGRSRELGGTGLGLSIVKHIISVHGGEVSVVSSPGKGSTFTLSIPVAAGPTAL</sequence>
<keyword evidence="5" id="KW-1003">Cell membrane</keyword>
<evidence type="ECO:0000256" key="2">
    <source>
        <dbReference type="ARBA" id="ARBA00004141"/>
    </source>
</evidence>
<evidence type="ECO:0000256" key="3">
    <source>
        <dbReference type="ARBA" id="ARBA00004236"/>
    </source>
</evidence>
<dbReference type="SUPFAM" id="SSF158472">
    <property type="entry name" value="HAMP domain-like"/>
    <property type="match status" value="1"/>
</dbReference>
<dbReference type="CDD" id="cd06225">
    <property type="entry name" value="HAMP"/>
    <property type="match status" value="1"/>
</dbReference>
<feature type="transmembrane region" description="Helical" evidence="15">
    <location>
        <begin position="171"/>
        <end position="190"/>
    </location>
</feature>
<dbReference type="GO" id="GO:0005524">
    <property type="term" value="F:ATP binding"/>
    <property type="evidence" value="ECO:0007669"/>
    <property type="project" value="UniProtKB-KW"/>
</dbReference>
<keyword evidence="14 15" id="KW-0472">Membrane</keyword>
<dbReference type="SMART" id="SM00304">
    <property type="entry name" value="HAMP"/>
    <property type="match status" value="1"/>
</dbReference>
<dbReference type="PROSITE" id="PS50885">
    <property type="entry name" value="HAMP"/>
    <property type="match status" value="1"/>
</dbReference>
<dbReference type="InterPro" id="IPR035965">
    <property type="entry name" value="PAS-like_dom_sf"/>
</dbReference>
<dbReference type="GO" id="GO:0030295">
    <property type="term" value="F:protein kinase activator activity"/>
    <property type="evidence" value="ECO:0007669"/>
    <property type="project" value="TreeGrafter"/>
</dbReference>
<organism evidence="19 20">
    <name type="scientific">candidate division GN15 bacterium</name>
    <dbReference type="NCBI Taxonomy" id="2072418"/>
    <lineage>
        <taxon>Bacteria</taxon>
        <taxon>candidate division GN15</taxon>
    </lineage>
</organism>
<keyword evidence="9" id="KW-0547">Nucleotide-binding</keyword>
<comment type="subcellular location">
    <subcellularLocation>
        <location evidence="3">Cell membrane</location>
    </subcellularLocation>
    <subcellularLocation>
        <location evidence="2">Membrane</location>
        <topology evidence="2">Multi-pass membrane protein</topology>
    </subcellularLocation>
</comment>
<evidence type="ECO:0000256" key="11">
    <source>
        <dbReference type="ARBA" id="ARBA00022840"/>
    </source>
</evidence>
<dbReference type="InterPro" id="IPR005467">
    <property type="entry name" value="His_kinase_dom"/>
</dbReference>
<evidence type="ECO:0000256" key="10">
    <source>
        <dbReference type="ARBA" id="ARBA00022777"/>
    </source>
</evidence>
<evidence type="ECO:0000256" key="12">
    <source>
        <dbReference type="ARBA" id="ARBA00022989"/>
    </source>
</evidence>
<dbReference type="AlphaFoldDB" id="A0A855WYS1"/>
<dbReference type="PROSITE" id="PS50109">
    <property type="entry name" value="HIS_KIN"/>
    <property type="match status" value="1"/>
</dbReference>
<name>A0A855WYS1_9BACT</name>
<dbReference type="GO" id="GO:0005886">
    <property type="term" value="C:plasma membrane"/>
    <property type="evidence" value="ECO:0007669"/>
    <property type="project" value="UniProtKB-SubCell"/>
</dbReference>
<dbReference type="SMART" id="SM00388">
    <property type="entry name" value="HisKA"/>
    <property type="match status" value="1"/>
</dbReference>
<feature type="domain" description="PAS" evidence="17">
    <location>
        <begin position="248"/>
        <end position="292"/>
    </location>
</feature>
<dbReference type="FunFam" id="1.10.287.130:FF:000008">
    <property type="entry name" value="Two-component sensor histidine kinase"/>
    <property type="match status" value="1"/>
</dbReference>
<dbReference type="SUPFAM" id="SSF55874">
    <property type="entry name" value="ATPase domain of HSP90 chaperone/DNA topoisomerase II/histidine kinase"/>
    <property type="match status" value="1"/>
</dbReference>
<dbReference type="CDD" id="cd00130">
    <property type="entry name" value="PAS"/>
    <property type="match status" value="1"/>
</dbReference>
<evidence type="ECO:0000313" key="19">
    <source>
        <dbReference type="EMBL" id="PWB70036.1"/>
    </source>
</evidence>
<dbReference type="InterPro" id="IPR050351">
    <property type="entry name" value="BphY/WalK/GraS-like"/>
</dbReference>
<dbReference type="SMART" id="SM00387">
    <property type="entry name" value="HATPase_c"/>
    <property type="match status" value="1"/>
</dbReference>
<dbReference type="InterPro" id="IPR003661">
    <property type="entry name" value="HisK_dim/P_dom"/>
</dbReference>
<dbReference type="Gene3D" id="6.10.340.10">
    <property type="match status" value="1"/>
</dbReference>
<dbReference type="CDD" id="cd00082">
    <property type="entry name" value="HisKA"/>
    <property type="match status" value="1"/>
</dbReference>
<dbReference type="InterPro" id="IPR003660">
    <property type="entry name" value="HAMP_dom"/>
</dbReference>
<keyword evidence="13" id="KW-0902">Two-component regulatory system</keyword>
<dbReference type="PANTHER" id="PTHR42878">
    <property type="entry name" value="TWO-COMPONENT HISTIDINE KINASE"/>
    <property type="match status" value="1"/>
</dbReference>
<keyword evidence="10 19" id="KW-0418">Kinase</keyword>
<dbReference type="Pfam" id="PF08448">
    <property type="entry name" value="PAS_4"/>
    <property type="match status" value="1"/>
</dbReference>
<dbReference type="PRINTS" id="PR00344">
    <property type="entry name" value="BCTRLSENSOR"/>
</dbReference>
<evidence type="ECO:0000256" key="13">
    <source>
        <dbReference type="ARBA" id="ARBA00023012"/>
    </source>
</evidence>
<evidence type="ECO:0000256" key="5">
    <source>
        <dbReference type="ARBA" id="ARBA00022475"/>
    </source>
</evidence>
<keyword evidence="12 15" id="KW-1133">Transmembrane helix</keyword>
<dbReference type="SMART" id="SM00091">
    <property type="entry name" value="PAS"/>
    <property type="match status" value="1"/>
</dbReference>
<feature type="domain" description="Histidine kinase" evidence="16">
    <location>
        <begin position="372"/>
        <end position="590"/>
    </location>
</feature>
<accession>A0A855WYS1</accession>
<evidence type="ECO:0000256" key="9">
    <source>
        <dbReference type="ARBA" id="ARBA00022741"/>
    </source>
</evidence>
<dbReference type="InterPro" id="IPR004358">
    <property type="entry name" value="Sig_transdc_His_kin-like_C"/>
</dbReference>
<keyword evidence="7" id="KW-0808">Transferase</keyword>
<evidence type="ECO:0000259" key="17">
    <source>
        <dbReference type="PROSITE" id="PS50112"/>
    </source>
</evidence>
<evidence type="ECO:0000256" key="1">
    <source>
        <dbReference type="ARBA" id="ARBA00000085"/>
    </source>
</evidence>
<evidence type="ECO:0000256" key="8">
    <source>
        <dbReference type="ARBA" id="ARBA00022692"/>
    </source>
</evidence>
<reference evidence="19 20" key="1">
    <citation type="journal article" date="2018" name="ISME J.">
        <title>A methanotrophic archaeon couples anaerobic oxidation of methane to Fe(III) reduction.</title>
        <authorList>
            <person name="Cai C."/>
            <person name="Leu A.O."/>
            <person name="Xie G.J."/>
            <person name="Guo J."/>
            <person name="Feng Y."/>
            <person name="Zhao J.X."/>
            <person name="Tyson G.W."/>
            <person name="Yuan Z."/>
            <person name="Hu S."/>
        </authorList>
    </citation>
    <scope>NUCLEOTIDE SEQUENCE [LARGE SCALE GENOMIC DNA]</scope>
    <source>
        <strain evidence="19">FeB_12</strain>
    </source>
</reference>
<dbReference type="GO" id="GO:0000155">
    <property type="term" value="F:phosphorelay sensor kinase activity"/>
    <property type="evidence" value="ECO:0007669"/>
    <property type="project" value="InterPro"/>
</dbReference>
<dbReference type="SUPFAM" id="SSF47384">
    <property type="entry name" value="Homodimeric domain of signal transducing histidine kinase"/>
    <property type="match status" value="1"/>
</dbReference>
<evidence type="ECO:0000259" key="18">
    <source>
        <dbReference type="PROSITE" id="PS50885"/>
    </source>
</evidence>
<evidence type="ECO:0000259" key="16">
    <source>
        <dbReference type="PROSITE" id="PS50109"/>
    </source>
</evidence>
<dbReference type="Gene3D" id="3.30.450.20">
    <property type="entry name" value="PAS domain"/>
    <property type="match status" value="2"/>
</dbReference>
<dbReference type="GO" id="GO:0000156">
    <property type="term" value="F:phosphorelay response regulator activity"/>
    <property type="evidence" value="ECO:0007669"/>
    <property type="project" value="TreeGrafter"/>
</dbReference>
<gene>
    <name evidence="19" type="ORF">C3F09_09655</name>
</gene>
<keyword evidence="6" id="KW-0597">Phosphoprotein</keyword>